<protein>
    <submittedName>
        <fullName evidence="1">Uncharacterized protein</fullName>
    </submittedName>
</protein>
<reference evidence="1 2" key="1">
    <citation type="submission" date="2016-10" db="EMBL/GenBank/DDBJ databases">
        <authorList>
            <person name="de Groot N.N."/>
        </authorList>
    </citation>
    <scope>NUCLEOTIDE SEQUENCE [LARGE SCALE GENOMIC DNA]</scope>
    <source>
        <strain evidence="1 2">DSM 44778</strain>
    </source>
</reference>
<accession>A0A1I3UGT1</accession>
<dbReference type="STRING" id="46223.SAMN05421852_12519"/>
<proteinExistence type="predicted"/>
<dbReference type="Proteomes" id="UP000199545">
    <property type="component" value="Unassembled WGS sequence"/>
</dbReference>
<dbReference type="RefSeq" id="WP_093231510.1">
    <property type="nucleotide sequence ID" value="NZ_FORR01000025.1"/>
</dbReference>
<name>A0A1I3UGT1_9BACL</name>
<evidence type="ECO:0000313" key="2">
    <source>
        <dbReference type="Proteomes" id="UP000199545"/>
    </source>
</evidence>
<dbReference type="AlphaFoldDB" id="A0A1I3UGT1"/>
<keyword evidence="2" id="KW-1185">Reference proteome</keyword>
<evidence type="ECO:0000313" key="1">
    <source>
        <dbReference type="EMBL" id="SFJ82718.1"/>
    </source>
</evidence>
<gene>
    <name evidence="1" type="ORF">SAMN05421852_12519</name>
</gene>
<organism evidence="1 2">
    <name type="scientific">Thermoflavimicrobium dichotomicum</name>
    <dbReference type="NCBI Taxonomy" id="46223"/>
    <lineage>
        <taxon>Bacteria</taxon>
        <taxon>Bacillati</taxon>
        <taxon>Bacillota</taxon>
        <taxon>Bacilli</taxon>
        <taxon>Bacillales</taxon>
        <taxon>Thermoactinomycetaceae</taxon>
        <taxon>Thermoflavimicrobium</taxon>
    </lineage>
</organism>
<dbReference type="EMBL" id="FORR01000025">
    <property type="protein sequence ID" value="SFJ82718.1"/>
    <property type="molecule type" value="Genomic_DNA"/>
</dbReference>
<sequence>MYNNEQEKAMLELLRTQLKATWYSVYLLIGRQPARNDQWKFDGKNVWLNGQLIDNPDIVELFKNISQLKKEINYLEGGDDNGAV</sequence>